<keyword evidence="2" id="KW-1185">Reference proteome</keyword>
<dbReference type="EMBL" id="KI669460">
    <property type="protein sequence ID" value="OCF59857.1"/>
    <property type="molecule type" value="Genomic_DNA"/>
</dbReference>
<dbReference type="AlphaFoldDB" id="A0A1B9IWE9"/>
<sequence length="212" mass="23875">MPPPHLEDWKGKTIPEDQEQKSMVFDISQAQSTEITYNGQSFKPSMAIVTLPSGKSLRNERPVGCEIIFVEPINQAKDDRYKIFSGPDASIRCDCGDRGEIDLHEASKASLFIKDPSDTLRPVQELDATKRSGVVSCSIRELGEEDIWVIRKDDYNHWTARYDTKGEWDTVRGEVESFSRDHADQSTTSRAGSSGILDTLYKVGFTLLDYYG</sequence>
<reference evidence="2" key="2">
    <citation type="submission" date="2013-12" db="EMBL/GenBank/DDBJ databases">
        <title>Evolution of pathogenesis and genome organization in the Tremellales.</title>
        <authorList>
            <person name="Cuomo C."/>
            <person name="Litvintseva A."/>
            <person name="Heitman J."/>
            <person name="Chen Y."/>
            <person name="Sun S."/>
            <person name="Springer D."/>
            <person name="Dromer F."/>
            <person name="Young S."/>
            <person name="Zeng Q."/>
            <person name="Chapman S."/>
            <person name="Gujja S."/>
            <person name="Saif S."/>
            <person name="Birren B."/>
        </authorList>
    </citation>
    <scope>NUCLEOTIDE SEQUENCE [LARGE SCALE GENOMIC DNA]</scope>
    <source>
        <strain evidence="2">CBS 10435</strain>
    </source>
</reference>
<gene>
    <name evidence="1" type="ORF">L486_02530</name>
</gene>
<reference evidence="1 2" key="1">
    <citation type="submission" date="2013-07" db="EMBL/GenBank/DDBJ databases">
        <title>The Genome Sequence of Kwoniella mangroviensis CBS10435.</title>
        <authorList>
            <consortium name="The Broad Institute Genome Sequencing Platform"/>
            <person name="Cuomo C."/>
            <person name="Litvintseva A."/>
            <person name="Chen Y."/>
            <person name="Heitman J."/>
            <person name="Sun S."/>
            <person name="Springer D."/>
            <person name="Dromer F."/>
            <person name="Young S.K."/>
            <person name="Zeng Q."/>
            <person name="Gargeya S."/>
            <person name="Fitzgerald M."/>
            <person name="Abouelleil A."/>
            <person name="Alvarado L."/>
            <person name="Berlin A.M."/>
            <person name="Chapman S.B."/>
            <person name="Dewar J."/>
            <person name="Goldberg J."/>
            <person name="Griggs A."/>
            <person name="Gujja S."/>
            <person name="Hansen M."/>
            <person name="Howarth C."/>
            <person name="Imamovic A."/>
            <person name="Larimer J."/>
            <person name="McCowan C."/>
            <person name="Murphy C."/>
            <person name="Pearson M."/>
            <person name="Priest M."/>
            <person name="Roberts A."/>
            <person name="Saif S."/>
            <person name="Shea T."/>
            <person name="Sykes S."/>
            <person name="Wortman J."/>
            <person name="Nusbaum C."/>
            <person name="Birren B."/>
        </authorList>
    </citation>
    <scope>NUCLEOTIDE SEQUENCE [LARGE SCALE GENOMIC DNA]</scope>
    <source>
        <strain evidence="1 2">CBS 10435</strain>
    </source>
</reference>
<accession>A0A1B9IWE9</accession>
<evidence type="ECO:0000313" key="1">
    <source>
        <dbReference type="EMBL" id="OCF59857.1"/>
    </source>
</evidence>
<organism evidence="1 2">
    <name type="scientific">Kwoniella mangroviensis CBS 10435</name>
    <dbReference type="NCBI Taxonomy" id="1331196"/>
    <lineage>
        <taxon>Eukaryota</taxon>
        <taxon>Fungi</taxon>
        <taxon>Dikarya</taxon>
        <taxon>Basidiomycota</taxon>
        <taxon>Agaricomycotina</taxon>
        <taxon>Tremellomycetes</taxon>
        <taxon>Tremellales</taxon>
        <taxon>Cryptococcaceae</taxon>
        <taxon>Kwoniella</taxon>
    </lineage>
</organism>
<dbReference type="Proteomes" id="UP000092583">
    <property type="component" value="Unassembled WGS sequence"/>
</dbReference>
<protein>
    <submittedName>
        <fullName evidence="1">Uncharacterized protein</fullName>
    </submittedName>
</protein>
<name>A0A1B9IWE9_9TREE</name>
<proteinExistence type="predicted"/>
<evidence type="ECO:0000313" key="2">
    <source>
        <dbReference type="Proteomes" id="UP000092583"/>
    </source>
</evidence>